<dbReference type="SFLD" id="SFLDG01082">
    <property type="entry name" value="B12-binding_domain_containing"/>
    <property type="match status" value="1"/>
</dbReference>
<dbReference type="Gene3D" id="3.80.30.20">
    <property type="entry name" value="tm_1862 like domain"/>
    <property type="match status" value="1"/>
</dbReference>
<dbReference type="AlphaFoldDB" id="A0A9D6V606"/>
<name>A0A9D6V606_9BACT</name>
<evidence type="ECO:0000313" key="4">
    <source>
        <dbReference type="Proteomes" id="UP000807825"/>
    </source>
</evidence>
<sequence>MSRKLSGKGAQAPPQRSSTASGKGFRPGEIGAIVKARGTAIPVALVYPNTYPVGMGNLGFQYVYQVLNSHPRIAAERFFLPDPGAGRNNDMRIVSEESGRNLRDFPLITFSVPFENDYPAVPRMLSFAGIPPLRKDRGPSDSIVIAGGVSVSINPEPLADFLEMAFIGEIPDAESSESGIVSILVDLFLRGIPDRAEFQERFRDVPGAYLPSAYGFDYGEDGVVANLHVAPGFPERVRAVKRRKKGSAAPVSVLFSPEAEFGDTLLVETNRGCGRGCRFCASGWIHLPVRHSEFDNFREQVQTAVADGRTVGLIGSDLAGHPELETILSTIVESGGKFSLSSIRPEGLNSKIIELLARTGQKTATLAPEVASPRLKKVIGKEIPSERFCELVEKLVAAGIPNVRFYFMIGLPTETDEDIRSIVEFVIECRKIFLDASRPLKRIGKIGVQVNPFVPKPWTPFQWAAMTPLDVLEKRMQIIRKELGKLPNLAIRIESPRSAQIQALLSRGDRRVAPLLLAAADRQGNWSRILKHQETSLDFYAYRERSEHEIFPWDVTDHGISKEALYRVYSRVISGK</sequence>
<dbReference type="GO" id="GO:0003824">
    <property type="term" value="F:catalytic activity"/>
    <property type="evidence" value="ECO:0007669"/>
    <property type="project" value="InterPro"/>
</dbReference>
<dbReference type="EMBL" id="JACRDE010000366">
    <property type="protein sequence ID" value="MBI5250601.1"/>
    <property type="molecule type" value="Genomic_DNA"/>
</dbReference>
<dbReference type="InterPro" id="IPR058240">
    <property type="entry name" value="rSAM_sf"/>
</dbReference>
<dbReference type="Proteomes" id="UP000807825">
    <property type="component" value="Unassembled WGS sequence"/>
</dbReference>
<dbReference type="SMART" id="SM00729">
    <property type="entry name" value="Elp3"/>
    <property type="match status" value="1"/>
</dbReference>
<feature type="region of interest" description="Disordered" evidence="1">
    <location>
        <begin position="1"/>
        <end position="24"/>
    </location>
</feature>
<gene>
    <name evidence="3" type="ORF">HY912_14015</name>
</gene>
<dbReference type="PROSITE" id="PS51918">
    <property type="entry name" value="RADICAL_SAM"/>
    <property type="match status" value="1"/>
</dbReference>
<reference evidence="3" key="1">
    <citation type="submission" date="2020-07" db="EMBL/GenBank/DDBJ databases">
        <title>Huge and variable diversity of episymbiotic CPR bacteria and DPANN archaea in groundwater ecosystems.</title>
        <authorList>
            <person name="He C.Y."/>
            <person name="Keren R."/>
            <person name="Whittaker M."/>
            <person name="Farag I.F."/>
            <person name="Doudna J."/>
            <person name="Cate J.H.D."/>
            <person name="Banfield J.F."/>
        </authorList>
    </citation>
    <scope>NUCLEOTIDE SEQUENCE</scope>
    <source>
        <strain evidence="3">NC_groundwater_1664_Pr3_B-0.1um_52_9</strain>
    </source>
</reference>
<dbReference type="CDD" id="cd01335">
    <property type="entry name" value="Radical_SAM"/>
    <property type="match status" value="1"/>
</dbReference>
<dbReference type="SFLD" id="SFLDS00029">
    <property type="entry name" value="Radical_SAM"/>
    <property type="match status" value="1"/>
</dbReference>
<evidence type="ECO:0000259" key="2">
    <source>
        <dbReference type="PROSITE" id="PS51918"/>
    </source>
</evidence>
<dbReference type="GO" id="GO:0051536">
    <property type="term" value="F:iron-sulfur cluster binding"/>
    <property type="evidence" value="ECO:0007669"/>
    <property type="project" value="InterPro"/>
</dbReference>
<evidence type="ECO:0000256" key="1">
    <source>
        <dbReference type="SAM" id="MobiDB-lite"/>
    </source>
</evidence>
<accession>A0A9D6V606</accession>
<dbReference type="InterPro" id="IPR007197">
    <property type="entry name" value="rSAM"/>
</dbReference>
<dbReference type="Pfam" id="PF04055">
    <property type="entry name" value="Radical_SAM"/>
    <property type="match status" value="1"/>
</dbReference>
<dbReference type="InterPro" id="IPR006638">
    <property type="entry name" value="Elp3/MiaA/NifB-like_rSAM"/>
</dbReference>
<feature type="domain" description="Radical SAM core" evidence="2">
    <location>
        <begin position="259"/>
        <end position="497"/>
    </location>
</feature>
<organism evidence="3 4">
    <name type="scientific">Desulfomonile tiedjei</name>
    <dbReference type="NCBI Taxonomy" id="2358"/>
    <lineage>
        <taxon>Bacteria</taxon>
        <taxon>Pseudomonadati</taxon>
        <taxon>Thermodesulfobacteriota</taxon>
        <taxon>Desulfomonilia</taxon>
        <taxon>Desulfomonilales</taxon>
        <taxon>Desulfomonilaceae</taxon>
        <taxon>Desulfomonile</taxon>
    </lineage>
</organism>
<dbReference type="Pfam" id="PF19864">
    <property type="entry name" value="Radical_SAM_N2"/>
    <property type="match status" value="1"/>
</dbReference>
<dbReference type="InterPro" id="IPR023404">
    <property type="entry name" value="rSAM_horseshoe"/>
</dbReference>
<dbReference type="InterPro" id="IPR045784">
    <property type="entry name" value="Radical_SAM_N2"/>
</dbReference>
<dbReference type="PANTHER" id="PTHR42731">
    <property type="entry name" value="SLL1084 PROTEIN"/>
    <property type="match status" value="1"/>
</dbReference>
<comment type="caution">
    <text evidence="3">The sequence shown here is derived from an EMBL/GenBank/DDBJ whole genome shotgun (WGS) entry which is preliminary data.</text>
</comment>
<dbReference type="PANTHER" id="PTHR42731:SF5">
    <property type="entry name" value="RADICAL SAM DOMAIN PROTEIN"/>
    <property type="match status" value="1"/>
</dbReference>
<protein>
    <submittedName>
        <fullName evidence="3">Radical SAM protein</fullName>
    </submittedName>
</protein>
<evidence type="ECO:0000313" key="3">
    <source>
        <dbReference type="EMBL" id="MBI5250601.1"/>
    </source>
</evidence>
<dbReference type="SUPFAM" id="SSF102114">
    <property type="entry name" value="Radical SAM enzymes"/>
    <property type="match status" value="1"/>
</dbReference>
<proteinExistence type="predicted"/>